<evidence type="ECO:0008006" key="4">
    <source>
        <dbReference type="Google" id="ProtNLM"/>
    </source>
</evidence>
<name>A0A7W7U1F0_9ACTN</name>
<proteinExistence type="predicted"/>
<accession>A0A7W7U1F0</accession>
<gene>
    <name evidence="2" type="ORF">GGE06_004000</name>
</gene>
<organism evidence="2 3">
    <name type="scientific">Streptomyces nymphaeiformis</name>
    <dbReference type="NCBI Taxonomy" id="2663842"/>
    <lineage>
        <taxon>Bacteria</taxon>
        <taxon>Bacillati</taxon>
        <taxon>Actinomycetota</taxon>
        <taxon>Actinomycetes</taxon>
        <taxon>Kitasatosporales</taxon>
        <taxon>Streptomycetaceae</taxon>
        <taxon>Streptomyces</taxon>
    </lineage>
</organism>
<protein>
    <recommendedName>
        <fullName evidence="4">FXSXX-COOH protein</fullName>
    </recommendedName>
</protein>
<sequence>MLEHTKRVAGVDRGGERPRHLPDLNGVDLRTLRFMDDPALAAAVERVLWHPQELADSWAETAGDKVHG</sequence>
<dbReference type="AlphaFoldDB" id="A0A7W7U1F0"/>
<feature type="region of interest" description="Disordered" evidence="1">
    <location>
        <begin position="1"/>
        <end position="22"/>
    </location>
</feature>
<dbReference type="Proteomes" id="UP000582643">
    <property type="component" value="Unassembled WGS sequence"/>
</dbReference>
<evidence type="ECO:0000313" key="2">
    <source>
        <dbReference type="EMBL" id="MBB4983068.1"/>
    </source>
</evidence>
<comment type="caution">
    <text evidence="2">The sequence shown here is derived from an EMBL/GenBank/DDBJ whole genome shotgun (WGS) entry which is preliminary data.</text>
</comment>
<dbReference type="EMBL" id="JACHJY010000005">
    <property type="protein sequence ID" value="MBB4983068.1"/>
    <property type="molecule type" value="Genomic_DNA"/>
</dbReference>
<evidence type="ECO:0000313" key="3">
    <source>
        <dbReference type="Proteomes" id="UP000582643"/>
    </source>
</evidence>
<reference evidence="2 3" key="1">
    <citation type="submission" date="2020-08" db="EMBL/GenBank/DDBJ databases">
        <title>Genomic Encyclopedia of Type Strains, Phase III (KMG-III): the genomes of soil and plant-associated and newly described type strains.</title>
        <authorList>
            <person name="Whitman W."/>
        </authorList>
    </citation>
    <scope>NUCLEOTIDE SEQUENCE [LARGE SCALE GENOMIC DNA]</scope>
    <source>
        <strain evidence="2 3">SFB5A</strain>
    </source>
</reference>
<keyword evidence="3" id="KW-1185">Reference proteome</keyword>
<dbReference type="RefSeq" id="WP_147321067.1">
    <property type="nucleotide sequence ID" value="NZ_JACHJY010000005.1"/>
</dbReference>
<evidence type="ECO:0000256" key="1">
    <source>
        <dbReference type="SAM" id="MobiDB-lite"/>
    </source>
</evidence>